<dbReference type="InterPro" id="IPR055179">
    <property type="entry name" value="Tex-like_central_region"/>
</dbReference>
<dbReference type="STRING" id="418495.SAMN05216215_105056"/>
<name>A0A1H3QYG3_9PSEU</name>
<sequence>MKFADYFDFSDSFTGQPSHRVRALFRGENEEAWSCP</sequence>
<evidence type="ECO:0000313" key="2">
    <source>
        <dbReference type="EMBL" id="SDZ18406.1"/>
    </source>
</evidence>
<protein>
    <recommendedName>
        <fullName evidence="1">Tex-like central region domain-containing protein</fullName>
    </recommendedName>
</protein>
<gene>
    <name evidence="2" type="ORF">SAMN05216215_105056</name>
</gene>
<evidence type="ECO:0000259" key="1">
    <source>
        <dbReference type="Pfam" id="PF22706"/>
    </source>
</evidence>
<dbReference type="InterPro" id="IPR023323">
    <property type="entry name" value="Tex-like_dom_sf"/>
</dbReference>
<dbReference type="SUPFAM" id="SSF158832">
    <property type="entry name" value="Tex N-terminal region-like"/>
    <property type="match status" value="1"/>
</dbReference>
<dbReference type="EMBL" id="FNOK01000050">
    <property type="protein sequence ID" value="SDZ18406.1"/>
    <property type="molecule type" value="Genomic_DNA"/>
</dbReference>
<dbReference type="AlphaFoldDB" id="A0A1H3QYG3"/>
<accession>A0A1H3QYG3</accession>
<dbReference type="Proteomes" id="UP000199529">
    <property type="component" value="Unassembled WGS sequence"/>
</dbReference>
<keyword evidence="3" id="KW-1185">Reference proteome</keyword>
<dbReference type="Gene3D" id="1.10.3500.10">
    <property type="entry name" value="Tex N-terminal region-like"/>
    <property type="match status" value="1"/>
</dbReference>
<organism evidence="2 3">
    <name type="scientific">Saccharopolyspora shandongensis</name>
    <dbReference type="NCBI Taxonomy" id="418495"/>
    <lineage>
        <taxon>Bacteria</taxon>
        <taxon>Bacillati</taxon>
        <taxon>Actinomycetota</taxon>
        <taxon>Actinomycetes</taxon>
        <taxon>Pseudonocardiales</taxon>
        <taxon>Pseudonocardiaceae</taxon>
        <taxon>Saccharopolyspora</taxon>
    </lineage>
</organism>
<dbReference type="Pfam" id="PF22706">
    <property type="entry name" value="Tex_central_region"/>
    <property type="match status" value="1"/>
</dbReference>
<evidence type="ECO:0000313" key="3">
    <source>
        <dbReference type="Proteomes" id="UP000199529"/>
    </source>
</evidence>
<feature type="domain" description="Tex-like central region" evidence="1">
    <location>
        <begin position="2"/>
        <end position="32"/>
    </location>
</feature>
<proteinExistence type="predicted"/>
<reference evidence="3" key="1">
    <citation type="submission" date="2016-10" db="EMBL/GenBank/DDBJ databases">
        <authorList>
            <person name="Varghese N."/>
            <person name="Submissions S."/>
        </authorList>
    </citation>
    <scope>NUCLEOTIDE SEQUENCE [LARGE SCALE GENOMIC DNA]</scope>
    <source>
        <strain evidence="3">CGMCC 4.3530</strain>
    </source>
</reference>